<protein>
    <submittedName>
        <fullName evidence="4">Short-subunit dehydrogenase</fullName>
    </submittedName>
</protein>
<organism evidence="4 5">
    <name type="scientific">Thalassotalea piscium</name>
    <dbReference type="NCBI Taxonomy" id="1230533"/>
    <lineage>
        <taxon>Bacteria</taxon>
        <taxon>Pseudomonadati</taxon>
        <taxon>Pseudomonadota</taxon>
        <taxon>Gammaproteobacteria</taxon>
        <taxon>Alteromonadales</taxon>
        <taxon>Colwelliaceae</taxon>
        <taxon>Thalassotalea</taxon>
    </lineage>
</organism>
<evidence type="ECO:0000256" key="2">
    <source>
        <dbReference type="ARBA" id="ARBA00023002"/>
    </source>
</evidence>
<dbReference type="RefSeq" id="WP_184424049.1">
    <property type="nucleotide sequence ID" value="NZ_AP027362.1"/>
</dbReference>
<dbReference type="PRINTS" id="PR00081">
    <property type="entry name" value="GDHRDH"/>
</dbReference>
<dbReference type="Proteomes" id="UP000537141">
    <property type="component" value="Unassembled WGS sequence"/>
</dbReference>
<dbReference type="AlphaFoldDB" id="A0A7X0NGW8"/>
<dbReference type="Pfam" id="PF00106">
    <property type="entry name" value="adh_short"/>
    <property type="match status" value="1"/>
</dbReference>
<dbReference type="SUPFAM" id="SSF51735">
    <property type="entry name" value="NAD(P)-binding Rossmann-fold domains"/>
    <property type="match status" value="1"/>
</dbReference>
<dbReference type="GO" id="GO:0016020">
    <property type="term" value="C:membrane"/>
    <property type="evidence" value="ECO:0007669"/>
    <property type="project" value="TreeGrafter"/>
</dbReference>
<dbReference type="GO" id="GO:0016491">
    <property type="term" value="F:oxidoreductase activity"/>
    <property type="evidence" value="ECO:0007669"/>
    <property type="project" value="UniProtKB-KW"/>
</dbReference>
<dbReference type="PROSITE" id="PS00061">
    <property type="entry name" value="ADH_SHORT"/>
    <property type="match status" value="1"/>
</dbReference>
<dbReference type="InterPro" id="IPR020904">
    <property type="entry name" value="Sc_DH/Rdtase_CS"/>
</dbReference>
<accession>A0A7X0NGW8</accession>
<evidence type="ECO:0000313" key="5">
    <source>
        <dbReference type="Proteomes" id="UP000537141"/>
    </source>
</evidence>
<proteinExistence type="inferred from homology"/>
<gene>
    <name evidence="4" type="ORF">HNQ55_001760</name>
</gene>
<keyword evidence="5" id="KW-1185">Reference proteome</keyword>
<dbReference type="InterPro" id="IPR036291">
    <property type="entry name" value="NAD(P)-bd_dom_sf"/>
</dbReference>
<sequence>MTAKKVLITGATSGIGLALVNQYSNNGHQVIACGRNKAKLAEISDQTHTNCIFDITSPQDIKQATHNIENIDTLILNAGDCRYIDDAQHFDGALFADIIATNLSSLGWLLHYLLPKVKRGGQVVFVSSSATILPFPRSEAYGASKAGVDYLAKSLRLDLINANIAVTLIHPGFVKTPLTDKNTFNMPFLMTSEEAAKRMFKGIEQRKSYLHFPKRLTYIMKIFSLLPLPLWQKIITRKHNP</sequence>
<dbReference type="PANTHER" id="PTHR44196">
    <property type="entry name" value="DEHYDROGENASE/REDUCTASE SDR FAMILY MEMBER 7B"/>
    <property type="match status" value="1"/>
</dbReference>
<reference evidence="4 5" key="1">
    <citation type="submission" date="2020-08" db="EMBL/GenBank/DDBJ databases">
        <title>Genomic Encyclopedia of Type Strains, Phase IV (KMG-IV): sequencing the most valuable type-strain genomes for metagenomic binning, comparative biology and taxonomic classification.</title>
        <authorList>
            <person name="Goeker M."/>
        </authorList>
    </citation>
    <scope>NUCLEOTIDE SEQUENCE [LARGE SCALE GENOMIC DNA]</scope>
    <source>
        <strain evidence="4 5">DSM 26287</strain>
    </source>
</reference>
<evidence type="ECO:0000256" key="3">
    <source>
        <dbReference type="RuleBase" id="RU000363"/>
    </source>
</evidence>
<evidence type="ECO:0000313" key="4">
    <source>
        <dbReference type="EMBL" id="MBB6543252.1"/>
    </source>
</evidence>
<evidence type="ECO:0000256" key="1">
    <source>
        <dbReference type="ARBA" id="ARBA00006484"/>
    </source>
</evidence>
<dbReference type="EMBL" id="JACHHU010000012">
    <property type="protein sequence ID" value="MBB6543252.1"/>
    <property type="molecule type" value="Genomic_DNA"/>
</dbReference>
<keyword evidence="2" id="KW-0560">Oxidoreductase</keyword>
<dbReference type="PANTHER" id="PTHR44196:SF1">
    <property type="entry name" value="DEHYDROGENASE_REDUCTASE SDR FAMILY MEMBER 7B"/>
    <property type="match status" value="1"/>
</dbReference>
<comment type="caution">
    <text evidence="4">The sequence shown here is derived from an EMBL/GenBank/DDBJ whole genome shotgun (WGS) entry which is preliminary data.</text>
</comment>
<dbReference type="PRINTS" id="PR00080">
    <property type="entry name" value="SDRFAMILY"/>
</dbReference>
<name>A0A7X0NGW8_9GAMM</name>
<dbReference type="Gene3D" id="3.40.50.720">
    <property type="entry name" value="NAD(P)-binding Rossmann-like Domain"/>
    <property type="match status" value="1"/>
</dbReference>
<comment type="similarity">
    <text evidence="1 3">Belongs to the short-chain dehydrogenases/reductases (SDR) family.</text>
</comment>
<dbReference type="InterPro" id="IPR002347">
    <property type="entry name" value="SDR_fam"/>
</dbReference>